<evidence type="ECO:0000313" key="2">
    <source>
        <dbReference type="EMBL" id="KKL19541.1"/>
    </source>
</evidence>
<dbReference type="AlphaFoldDB" id="A0A0F9DPG1"/>
<sequence length="93" mass="10536">AQWRWGQPFAFFLGHKLESDEMLNHVYEMLDDKINQTLTAGILIGMNKSKGKKKGFFEDPIMLAMLVVIALTAANIIFSYISFDQLGVDLLAR</sequence>
<feature type="non-terminal residue" evidence="2">
    <location>
        <position position="1"/>
    </location>
</feature>
<accession>A0A0F9DPG1</accession>
<dbReference type="EMBL" id="LAZR01038450">
    <property type="protein sequence ID" value="KKL19541.1"/>
    <property type="molecule type" value="Genomic_DNA"/>
</dbReference>
<keyword evidence="1" id="KW-1133">Transmembrane helix</keyword>
<comment type="caution">
    <text evidence="2">The sequence shown here is derived from an EMBL/GenBank/DDBJ whole genome shotgun (WGS) entry which is preliminary data.</text>
</comment>
<name>A0A0F9DPG1_9ZZZZ</name>
<protein>
    <submittedName>
        <fullName evidence="2">Uncharacterized protein</fullName>
    </submittedName>
</protein>
<feature type="transmembrane region" description="Helical" evidence="1">
    <location>
        <begin position="61"/>
        <end position="83"/>
    </location>
</feature>
<proteinExistence type="predicted"/>
<gene>
    <name evidence="2" type="ORF">LCGC14_2464470</name>
</gene>
<evidence type="ECO:0000256" key="1">
    <source>
        <dbReference type="SAM" id="Phobius"/>
    </source>
</evidence>
<reference evidence="2" key="1">
    <citation type="journal article" date="2015" name="Nature">
        <title>Complex archaea that bridge the gap between prokaryotes and eukaryotes.</title>
        <authorList>
            <person name="Spang A."/>
            <person name="Saw J.H."/>
            <person name="Jorgensen S.L."/>
            <person name="Zaremba-Niedzwiedzka K."/>
            <person name="Martijn J."/>
            <person name="Lind A.E."/>
            <person name="van Eijk R."/>
            <person name="Schleper C."/>
            <person name="Guy L."/>
            <person name="Ettema T.J."/>
        </authorList>
    </citation>
    <scope>NUCLEOTIDE SEQUENCE</scope>
</reference>
<keyword evidence="1" id="KW-0812">Transmembrane</keyword>
<keyword evidence="1" id="KW-0472">Membrane</keyword>
<organism evidence="2">
    <name type="scientific">marine sediment metagenome</name>
    <dbReference type="NCBI Taxonomy" id="412755"/>
    <lineage>
        <taxon>unclassified sequences</taxon>
        <taxon>metagenomes</taxon>
        <taxon>ecological metagenomes</taxon>
    </lineage>
</organism>